<feature type="non-terminal residue" evidence="1">
    <location>
        <position position="1"/>
    </location>
</feature>
<keyword evidence="2" id="KW-1185">Reference proteome</keyword>
<name>A0A0C3JW77_PISTI</name>
<reference evidence="2" key="2">
    <citation type="submission" date="2015-01" db="EMBL/GenBank/DDBJ databases">
        <title>Evolutionary Origins and Diversification of the Mycorrhizal Mutualists.</title>
        <authorList>
            <consortium name="DOE Joint Genome Institute"/>
            <consortium name="Mycorrhizal Genomics Consortium"/>
            <person name="Kohler A."/>
            <person name="Kuo A."/>
            <person name="Nagy L.G."/>
            <person name="Floudas D."/>
            <person name="Copeland A."/>
            <person name="Barry K.W."/>
            <person name="Cichocki N."/>
            <person name="Veneault-Fourrey C."/>
            <person name="LaButti K."/>
            <person name="Lindquist E.A."/>
            <person name="Lipzen A."/>
            <person name="Lundell T."/>
            <person name="Morin E."/>
            <person name="Murat C."/>
            <person name="Riley R."/>
            <person name="Ohm R."/>
            <person name="Sun H."/>
            <person name="Tunlid A."/>
            <person name="Henrissat B."/>
            <person name="Grigoriev I.V."/>
            <person name="Hibbett D.S."/>
            <person name="Martin F."/>
        </authorList>
    </citation>
    <scope>NUCLEOTIDE SEQUENCE [LARGE SCALE GENOMIC DNA]</scope>
    <source>
        <strain evidence="2">Marx 270</strain>
    </source>
</reference>
<protein>
    <submittedName>
        <fullName evidence="1">Uncharacterized protein</fullName>
    </submittedName>
</protein>
<organism evidence="1 2">
    <name type="scientific">Pisolithus tinctorius Marx 270</name>
    <dbReference type="NCBI Taxonomy" id="870435"/>
    <lineage>
        <taxon>Eukaryota</taxon>
        <taxon>Fungi</taxon>
        <taxon>Dikarya</taxon>
        <taxon>Basidiomycota</taxon>
        <taxon>Agaricomycotina</taxon>
        <taxon>Agaricomycetes</taxon>
        <taxon>Agaricomycetidae</taxon>
        <taxon>Boletales</taxon>
        <taxon>Sclerodermatineae</taxon>
        <taxon>Pisolithaceae</taxon>
        <taxon>Pisolithus</taxon>
    </lineage>
</organism>
<accession>A0A0C3JW77</accession>
<evidence type="ECO:0000313" key="1">
    <source>
        <dbReference type="EMBL" id="KIO13358.1"/>
    </source>
</evidence>
<reference evidence="1 2" key="1">
    <citation type="submission" date="2014-04" db="EMBL/GenBank/DDBJ databases">
        <authorList>
            <consortium name="DOE Joint Genome Institute"/>
            <person name="Kuo A."/>
            <person name="Kohler A."/>
            <person name="Costa M.D."/>
            <person name="Nagy L.G."/>
            <person name="Floudas D."/>
            <person name="Copeland A."/>
            <person name="Barry K.W."/>
            <person name="Cichocki N."/>
            <person name="Veneault-Fourrey C."/>
            <person name="LaButti K."/>
            <person name="Lindquist E.A."/>
            <person name="Lipzen A."/>
            <person name="Lundell T."/>
            <person name="Morin E."/>
            <person name="Murat C."/>
            <person name="Sun H."/>
            <person name="Tunlid A."/>
            <person name="Henrissat B."/>
            <person name="Grigoriev I.V."/>
            <person name="Hibbett D.S."/>
            <person name="Martin F."/>
            <person name="Nordberg H.P."/>
            <person name="Cantor M.N."/>
            <person name="Hua S.X."/>
        </authorList>
    </citation>
    <scope>NUCLEOTIDE SEQUENCE [LARGE SCALE GENOMIC DNA]</scope>
    <source>
        <strain evidence="1 2">Marx 270</strain>
    </source>
</reference>
<dbReference type="AlphaFoldDB" id="A0A0C3JW77"/>
<gene>
    <name evidence="1" type="ORF">M404DRAFT_992929</name>
</gene>
<dbReference type="InParanoid" id="A0A0C3JW77"/>
<dbReference type="Proteomes" id="UP000054217">
    <property type="component" value="Unassembled WGS sequence"/>
</dbReference>
<dbReference type="EMBL" id="KN831946">
    <property type="protein sequence ID" value="KIO13358.1"/>
    <property type="molecule type" value="Genomic_DNA"/>
</dbReference>
<evidence type="ECO:0000313" key="2">
    <source>
        <dbReference type="Proteomes" id="UP000054217"/>
    </source>
</evidence>
<proteinExistence type="predicted"/>
<dbReference type="HOGENOM" id="CLU_1820439_0_0_1"/>
<sequence>TKLPQRCPRCRPRCTKNGKACVPLTASRSHPSRLFNPNNILPILIPYYIRPIYQLPILFTENPLSQKVQEPVRIRDGALRVSVRVTTPDAVMYVLFDVWSPQTYICRWLVSGSHFHQPEPGPRERKHPPHSLAYKVRFRLPS</sequence>